<keyword evidence="1" id="KW-0472">Membrane</keyword>
<keyword evidence="2" id="KW-0732">Signal</keyword>
<name>A0A1R3X870_9RHOB</name>
<evidence type="ECO:0000313" key="3">
    <source>
        <dbReference type="EMBL" id="SIT87154.1"/>
    </source>
</evidence>
<protein>
    <submittedName>
        <fullName evidence="3">Urease accessory protein</fullName>
    </submittedName>
</protein>
<dbReference type="RefSeq" id="WP_076650468.1">
    <property type="nucleotide sequence ID" value="NZ_FTPS01000007.1"/>
</dbReference>
<dbReference type="STRING" id="515897.SAMN05421849_2595"/>
<dbReference type="InterPro" id="IPR007038">
    <property type="entry name" value="HupE_UreJ"/>
</dbReference>
<feature type="transmembrane region" description="Helical" evidence="1">
    <location>
        <begin position="102"/>
        <end position="132"/>
    </location>
</feature>
<keyword evidence="4" id="KW-1185">Reference proteome</keyword>
<keyword evidence="1" id="KW-0812">Transmembrane</keyword>
<feature type="chain" id="PRO_5010319889" evidence="2">
    <location>
        <begin position="27"/>
        <end position="202"/>
    </location>
</feature>
<feature type="transmembrane region" description="Helical" evidence="1">
    <location>
        <begin position="50"/>
        <end position="70"/>
    </location>
</feature>
<keyword evidence="1" id="KW-1133">Transmembrane helix</keyword>
<dbReference type="Proteomes" id="UP000192455">
    <property type="component" value="Unassembled WGS sequence"/>
</dbReference>
<evidence type="ECO:0000256" key="1">
    <source>
        <dbReference type="SAM" id="Phobius"/>
    </source>
</evidence>
<dbReference type="OrthoDB" id="9808192at2"/>
<evidence type="ECO:0000256" key="2">
    <source>
        <dbReference type="SAM" id="SignalP"/>
    </source>
</evidence>
<reference evidence="3 4" key="1">
    <citation type="submission" date="2017-01" db="EMBL/GenBank/DDBJ databases">
        <authorList>
            <person name="Mah S.A."/>
            <person name="Swanson W.J."/>
            <person name="Moy G.W."/>
            <person name="Vacquier V.D."/>
        </authorList>
    </citation>
    <scope>NUCLEOTIDE SEQUENCE [LARGE SCALE GENOMIC DNA]</scope>
    <source>
        <strain evidence="3 4">DSM 21219</strain>
    </source>
</reference>
<gene>
    <name evidence="3" type="ORF">SAMN05421849_2595</name>
</gene>
<sequence>MKPHSALLRHAATATVLALVASPALAHPGHGIHSHTFLSGFWHPLSGLDHIMAMVAVGIWAAFLGGRALWAVPTAFVTAMIAGFVLGVNGVIFPAVEPGIAASVVVMGLLIAVAVRMPMLPSLAVVGLFGLFHGDAHGMEMSGTALAFGAGFTVSTILLHLAGIVLGASIGRRQILLARAMGVVVAASGLFIAGDMIIGGLA</sequence>
<feature type="signal peptide" evidence="2">
    <location>
        <begin position="1"/>
        <end position="26"/>
    </location>
</feature>
<dbReference type="AlphaFoldDB" id="A0A1R3X870"/>
<dbReference type="PIRSF" id="PIRSF016919">
    <property type="entry name" value="HupE_UreJ"/>
    <property type="match status" value="1"/>
</dbReference>
<dbReference type="Pfam" id="PF04955">
    <property type="entry name" value="HupE_UreJ"/>
    <property type="match status" value="1"/>
</dbReference>
<evidence type="ECO:0000313" key="4">
    <source>
        <dbReference type="Proteomes" id="UP000192455"/>
    </source>
</evidence>
<proteinExistence type="predicted"/>
<accession>A0A1R3X870</accession>
<dbReference type="EMBL" id="FTPS01000007">
    <property type="protein sequence ID" value="SIT87154.1"/>
    <property type="molecule type" value="Genomic_DNA"/>
</dbReference>
<organism evidence="3 4">
    <name type="scientific">Pontibaca methylaminivorans</name>
    <dbReference type="NCBI Taxonomy" id="515897"/>
    <lineage>
        <taxon>Bacteria</taxon>
        <taxon>Pseudomonadati</taxon>
        <taxon>Pseudomonadota</taxon>
        <taxon>Alphaproteobacteria</taxon>
        <taxon>Rhodobacterales</taxon>
        <taxon>Roseobacteraceae</taxon>
        <taxon>Pontibaca</taxon>
    </lineage>
</organism>
<feature type="transmembrane region" description="Helical" evidence="1">
    <location>
        <begin position="176"/>
        <end position="198"/>
    </location>
</feature>
<feature type="transmembrane region" description="Helical" evidence="1">
    <location>
        <begin position="144"/>
        <end position="170"/>
    </location>
</feature>